<keyword evidence="2" id="KW-1185">Reference proteome</keyword>
<evidence type="ECO:0000313" key="1">
    <source>
        <dbReference type="EMBL" id="KAF8668473.1"/>
    </source>
</evidence>
<dbReference type="PANTHER" id="PTHR10894:SF14">
    <property type="entry name" value="EXPRESSED PROTEIN"/>
    <property type="match status" value="1"/>
</dbReference>
<evidence type="ECO:0000313" key="2">
    <source>
        <dbReference type="Proteomes" id="UP000636709"/>
    </source>
</evidence>
<organism evidence="1 2">
    <name type="scientific">Digitaria exilis</name>
    <dbReference type="NCBI Taxonomy" id="1010633"/>
    <lineage>
        <taxon>Eukaryota</taxon>
        <taxon>Viridiplantae</taxon>
        <taxon>Streptophyta</taxon>
        <taxon>Embryophyta</taxon>
        <taxon>Tracheophyta</taxon>
        <taxon>Spermatophyta</taxon>
        <taxon>Magnoliopsida</taxon>
        <taxon>Liliopsida</taxon>
        <taxon>Poales</taxon>
        <taxon>Poaceae</taxon>
        <taxon>PACMAD clade</taxon>
        <taxon>Panicoideae</taxon>
        <taxon>Panicodae</taxon>
        <taxon>Paniceae</taxon>
        <taxon>Anthephorinae</taxon>
        <taxon>Digitaria</taxon>
    </lineage>
</organism>
<name>A0A835AUA7_9POAL</name>
<comment type="caution">
    <text evidence="1">The sequence shown here is derived from an EMBL/GenBank/DDBJ whole genome shotgun (WGS) entry which is preliminary data.</text>
</comment>
<dbReference type="GO" id="GO:0030515">
    <property type="term" value="F:snoRNA binding"/>
    <property type="evidence" value="ECO:0007669"/>
    <property type="project" value="InterPro"/>
</dbReference>
<dbReference type="InterPro" id="IPR045056">
    <property type="entry name" value="Nop56/Nop58"/>
</dbReference>
<reference evidence="1" key="1">
    <citation type="submission" date="2020-07" db="EMBL/GenBank/DDBJ databases">
        <title>Genome sequence and genetic diversity analysis of an under-domesticated orphan crop, white fonio (Digitaria exilis).</title>
        <authorList>
            <person name="Bennetzen J.L."/>
            <person name="Chen S."/>
            <person name="Ma X."/>
            <person name="Wang X."/>
            <person name="Yssel A.E.J."/>
            <person name="Chaluvadi S.R."/>
            <person name="Johnson M."/>
            <person name="Gangashetty P."/>
            <person name="Hamidou F."/>
            <person name="Sanogo M.D."/>
            <person name="Zwaenepoel A."/>
            <person name="Wallace J."/>
            <person name="Van De Peer Y."/>
            <person name="Van Deynze A."/>
        </authorList>
    </citation>
    <scope>NUCLEOTIDE SEQUENCE</scope>
    <source>
        <tissue evidence="1">Leaves</tissue>
    </source>
</reference>
<dbReference type="Proteomes" id="UP000636709">
    <property type="component" value="Unassembled WGS sequence"/>
</dbReference>
<dbReference type="GO" id="GO:0032040">
    <property type="term" value="C:small-subunit processome"/>
    <property type="evidence" value="ECO:0007669"/>
    <property type="project" value="InterPro"/>
</dbReference>
<gene>
    <name evidence="1" type="ORF">HU200_052290</name>
</gene>
<proteinExistence type="predicted"/>
<accession>A0A835AUA7</accession>
<dbReference type="OrthoDB" id="593392at2759"/>
<protein>
    <submittedName>
        <fullName evidence="1">Uncharacterized protein</fullName>
    </submittedName>
</protein>
<sequence length="271" mass="31461">MLRPPGPRQRRGEVIWLKQFLEVEDKSAAINRTTGLDKQLKDMPKIWCRPKEKLAVGSHEYKEIIEADKELGVTCLFDNSVMEAMWGVKNLIRILVPQEQKALTMEERLPMSKGLEMILHRYGFDVKPEMVNDDIVETACFLYDIELVEKKHSRSLHMLDIDIKEISGLDSSEWRPMKLATAMKKICYPEEDFEIPPEMFSSVELLKIKKDADKYKNRVNSYSVSEVYTELGRAYRDKEENLRYMHALVKAAHEAAKRLTQATEGYAMEEA</sequence>
<dbReference type="GO" id="GO:0031428">
    <property type="term" value="C:box C/D methylation guide snoRNP complex"/>
    <property type="evidence" value="ECO:0007669"/>
    <property type="project" value="InterPro"/>
</dbReference>
<dbReference type="PANTHER" id="PTHR10894">
    <property type="entry name" value="NUCLEOLAR PROTEIN 5 NUCLEOLAR PROTEIN NOP5 NOP58"/>
    <property type="match status" value="1"/>
</dbReference>
<dbReference type="EMBL" id="JACEFO010002276">
    <property type="protein sequence ID" value="KAF8668473.1"/>
    <property type="molecule type" value="Genomic_DNA"/>
</dbReference>
<dbReference type="AlphaFoldDB" id="A0A835AUA7"/>